<gene>
    <name evidence="1" type="ORF">SAMN04487946_1218</name>
</gene>
<dbReference type="OrthoDB" id="313493at2157"/>
<keyword evidence="2" id="KW-1185">Reference proteome</keyword>
<sequence>MTDNQPVRRQFLGALGAGALLSSAGCLGAVSDVVQSPDEQRVLQLTLSHTDGPLRETYVTDLSQTRSELDEAAFEASLNGTEYTTQYRTPFGSAPEDPVYTRHNGTYYRLGAIVVDEVETTHPVLRLTEAAAIDETDGGDAPEAVSAEQLPEVDAVAVRVAQMATRARGTSGGVPWGLVQRGGYVYRTDEAVERSDLLSDDAAAFVDYRDRRYAVEITRETFYEPVYRATAEAVATAPEEMEAVLRAKFVDARFDREDRSSAAVDVVEQAAASEYTEAHPYSEAYRAVLRAIHERAYLDGNVAKDAGVEDGGRTMLRYDGGYYDYRLSFVTRSSADE</sequence>
<dbReference type="RefSeq" id="WP_089769786.1">
    <property type="nucleotide sequence ID" value="NZ_FNPB01000021.1"/>
</dbReference>
<dbReference type="Proteomes" id="UP000199170">
    <property type="component" value="Unassembled WGS sequence"/>
</dbReference>
<accession>A0A1H3KPV2</accession>
<protein>
    <submittedName>
        <fullName evidence="1">Uncharacterized protein</fullName>
    </submittedName>
</protein>
<proteinExistence type="predicted"/>
<dbReference type="AlphaFoldDB" id="A0A1H3KPV2"/>
<name>A0A1H3KPV2_9EURY</name>
<dbReference type="PROSITE" id="PS51318">
    <property type="entry name" value="TAT"/>
    <property type="match status" value="1"/>
</dbReference>
<evidence type="ECO:0000313" key="1">
    <source>
        <dbReference type="EMBL" id="SDY54080.1"/>
    </source>
</evidence>
<dbReference type="InterPro" id="IPR006311">
    <property type="entry name" value="TAT_signal"/>
</dbReference>
<evidence type="ECO:0000313" key="2">
    <source>
        <dbReference type="Proteomes" id="UP000199170"/>
    </source>
</evidence>
<dbReference type="EMBL" id="FNPB01000021">
    <property type="protein sequence ID" value="SDY54080.1"/>
    <property type="molecule type" value="Genomic_DNA"/>
</dbReference>
<reference evidence="2" key="1">
    <citation type="submission" date="2016-10" db="EMBL/GenBank/DDBJ databases">
        <authorList>
            <person name="Varghese N."/>
            <person name="Submissions S."/>
        </authorList>
    </citation>
    <scope>NUCLEOTIDE SEQUENCE [LARGE SCALE GENOMIC DNA]</scope>
    <source>
        <strain evidence="2">CGMCC 1.10118</strain>
    </source>
</reference>
<organism evidence="1 2">
    <name type="scientific">Halobellus clavatus</name>
    <dbReference type="NCBI Taxonomy" id="660517"/>
    <lineage>
        <taxon>Archaea</taxon>
        <taxon>Methanobacteriati</taxon>
        <taxon>Methanobacteriota</taxon>
        <taxon>Stenosarchaea group</taxon>
        <taxon>Halobacteria</taxon>
        <taxon>Halobacteriales</taxon>
        <taxon>Haloferacaceae</taxon>
        <taxon>Halobellus</taxon>
    </lineage>
</organism>